<organism evidence="2 3">
    <name type="scientific">Paractinoplanes pyxinae</name>
    <dbReference type="NCBI Taxonomy" id="2997416"/>
    <lineage>
        <taxon>Bacteria</taxon>
        <taxon>Bacillati</taxon>
        <taxon>Actinomycetota</taxon>
        <taxon>Actinomycetes</taxon>
        <taxon>Micromonosporales</taxon>
        <taxon>Micromonosporaceae</taxon>
        <taxon>Paractinoplanes</taxon>
    </lineage>
</organism>
<proteinExistence type="predicted"/>
<dbReference type="RefSeq" id="WP_267561284.1">
    <property type="nucleotide sequence ID" value="NZ_JAPNTZ010000002.1"/>
</dbReference>
<gene>
    <name evidence="2" type="ORF">OWR29_04975</name>
</gene>
<evidence type="ECO:0000313" key="2">
    <source>
        <dbReference type="EMBL" id="MCY1137344.1"/>
    </source>
</evidence>
<dbReference type="EMBL" id="JAPNTZ010000002">
    <property type="protein sequence ID" value="MCY1137344.1"/>
    <property type="molecule type" value="Genomic_DNA"/>
</dbReference>
<sequence>MTDPKPMVTELDPVIHAQARLRVVSALSVLREDDRITFPQLQESLRMTAGNLSVHLRKLEDAQYVEVTKTHHGRTPATLVRLTRRGRLAFDEYTAALRALLNPQEEP</sequence>
<dbReference type="SUPFAM" id="SSF46785">
    <property type="entry name" value="Winged helix' DNA-binding domain"/>
    <property type="match status" value="1"/>
</dbReference>
<dbReference type="Pfam" id="PF13601">
    <property type="entry name" value="HTH_34"/>
    <property type="match status" value="1"/>
</dbReference>
<protein>
    <submittedName>
        <fullName evidence="2">Transcriptional regulator</fullName>
    </submittedName>
</protein>
<dbReference type="PANTHER" id="PTHR37318">
    <property type="entry name" value="BSL7504 PROTEIN"/>
    <property type="match status" value="1"/>
</dbReference>
<dbReference type="InterPro" id="IPR036388">
    <property type="entry name" value="WH-like_DNA-bd_sf"/>
</dbReference>
<dbReference type="InterPro" id="IPR011991">
    <property type="entry name" value="ArsR-like_HTH"/>
</dbReference>
<reference evidence="2" key="1">
    <citation type="submission" date="2022-11" db="EMBL/GenBank/DDBJ databases">
        <authorList>
            <person name="Somphong A."/>
            <person name="Phongsopitanun W."/>
        </authorList>
    </citation>
    <scope>NUCLEOTIDE SEQUENCE</scope>
    <source>
        <strain evidence="2">Pm04-4</strain>
    </source>
</reference>
<dbReference type="Gene3D" id="1.10.10.10">
    <property type="entry name" value="Winged helix-like DNA-binding domain superfamily/Winged helix DNA-binding domain"/>
    <property type="match status" value="1"/>
</dbReference>
<evidence type="ECO:0000313" key="3">
    <source>
        <dbReference type="Proteomes" id="UP001151002"/>
    </source>
</evidence>
<dbReference type="CDD" id="cd00090">
    <property type="entry name" value="HTH_ARSR"/>
    <property type="match status" value="1"/>
</dbReference>
<name>A0ABT4ASY9_9ACTN</name>
<dbReference type="Proteomes" id="UP001151002">
    <property type="component" value="Unassembled WGS sequence"/>
</dbReference>
<evidence type="ECO:0000259" key="1">
    <source>
        <dbReference type="Pfam" id="PF13601"/>
    </source>
</evidence>
<comment type="caution">
    <text evidence="2">The sequence shown here is derived from an EMBL/GenBank/DDBJ whole genome shotgun (WGS) entry which is preliminary data.</text>
</comment>
<dbReference type="InterPro" id="IPR027395">
    <property type="entry name" value="WH_DNA-bd_dom"/>
</dbReference>
<dbReference type="InterPro" id="IPR036390">
    <property type="entry name" value="WH_DNA-bd_sf"/>
</dbReference>
<dbReference type="PANTHER" id="PTHR37318:SF1">
    <property type="entry name" value="BSL7504 PROTEIN"/>
    <property type="match status" value="1"/>
</dbReference>
<keyword evidence="3" id="KW-1185">Reference proteome</keyword>
<accession>A0ABT4ASY9</accession>
<feature type="domain" description="Winged helix DNA-binding" evidence="1">
    <location>
        <begin position="25"/>
        <end position="100"/>
    </location>
</feature>